<feature type="compositionally biased region" description="Acidic residues" evidence="5">
    <location>
        <begin position="213"/>
        <end position="222"/>
    </location>
</feature>
<dbReference type="GO" id="GO:0003677">
    <property type="term" value="F:DNA binding"/>
    <property type="evidence" value="ECO:0007669"/>
    <property type="project" value="UniProtKB-KW"/>
</dbReference>
<dbReference type="SUPFAM" id="SSF101941">
    <property type="entry name" value="NAC domain"/>
    <property type="match status" value="1"/>
</dbReference>
<dbReference type="InterPro" id="IPR036093">
    <property type="entry name" value="NAC_dom_sf"/>
</dbReference>
<evidence type="ECO:0000313" key="9">
    <source>
        <dbReference type="Proteomes" id="UP001140949"/>
    </source>
</evidence>
<dbReference type="AlphaFoldDB" id="A0AAX6EHJ1"/>
<feature type="compositionally biased region" description="Polar residues" evidence="5">
    <location>
        <begin position="180"/>
        <end position="194"/>
    </location>
</feature>
<keyword evidence="2" id="KW-0238">DNA-binding</keyword>
<dbReference type="PANTHER" id="PTHR31744">
    <property type="entry name" value="PROTEIN CUP-SHAPED COTYLEDON 2-RELATED"/>
    <property type="match status" value="1"/>
</dbReference>
<comment type="caution">
    <text evidence="7">The sequence shown here is derived from an EMBL/GenBank/DDBJ whole genome shotgun (WGS) entry which is preliminary data.</text>
</comment>
<evidence type="ECO:0000256" key="1">
    <source>
        <dbReference type="ARBA" id="ARBA00023015"/>
    </source>
</evidence>
<evidence type="ECO:0000259" key="6">
    <source>
        <dbReference type="PROSITE" id="PS51005"/>
    </source>
</evidence>
<dbReference type="PROSITE" id="PS51005">
    <property type="entry name" value="NAC"/>
    <property type="match status" value="1"/>
</dbReference>
<evidence type="ECO:0000256" key="5">
    <source>
        <dbReference type="SAM" id="MobiDB-lite"/>
    </source>
</evidence>
<name>A0AAX6EHJ1_IRIPA</name>
<keyword evidence="1" id="KW-0805">Transcription regulation</keyword>
<sequence>MSNNNNNLVPVGYRFYPTEEELLSFYLQNKLASRREADIERVIPVIDIYKFDPFQLPAMSSGSWEPWFFFCPLQRREAQGGRPTRITPSGYWKATGSPSVVYSIGRAVAIGVKKTMVFYLGKAPRGRKTMWKMTEYRALEGDGTLPPGANPKLRNEFSVCRVYKNLGCMRTLDRRPVTAGNATPSRPSVDNQETAEAAALSGTGTKRARSTDGDDSSPDDDGGSQHGSPPGGAIDPMLLEEFEKFDWEQLWD</sequence>
<gene>
    <name evidence="7" type="ORF">M6B38_108340</name>
    <name evidence="8" type="ORF">M6B38_155565</name>
</gene>
<dbReference type="EMBL" id="JANAVB010031819">
    <property type="protein sequence ID" value="KAJ6811177.1"/>
    <property type="molecule type" value="Genomic_DNA"/>
</dbReference>
<keyword evidence="3" id="KW-0804">Transcription</keyword>
<dbReference type="GO" id="GO:0006355">
    <property type="term" value="P:regulation of DNA-templated transcription"/>
    <property type="evidence" value="ECO:0007669"/>
    <property type="project" value="InterPro"/>
</dbReference>
<evidence type="ECO:0000313" key="7">
    <source>
        <dbReference type="EMBL" id="KAJ6803408.1"/>
    </source>
</evidence>
<evidence type="ECO:0000313" key="8">
    <source>
        <dbReference type="EMBL" id="KAJ6811177.1"/>
    </source>
</evidence>
<dbReference type="Gene3D" id="2.170.150.80">
    <property type="entry name" value="NAC domain"/>
    <property type="match status" value="1"/>
</dbReference>
<evidence type="ECO:0000256" key="3">
    <source>
        <dbReference type="ARBA" id="ARBA00023163"/>
    </source>
</evidence>
<dbReference type="Pfam" id="PF02365">
    <property type="entry name" value="NAM"/>
    <property type="match status" value="1"/>
</dbReference>
<organism evidence="7 9">
    <name type="scientific">Iris pallida</name>
    <name type="common">Sweet iris</name>
    <dbReference type="NCBI Taxonomy" id="29817"/>
    <lineage>
        <taxon>Eukaryota</taxon>
        <taxon>Viridiplantae</taxon>
        <taxon>Streptophyta</taxon>
        <taxon>Embryophyta</taxon>
        <taxon>Tracheophyta</taxon>
        <taxon>Spermatophyta</taxon>
        <taxon>Magnoliopsida</taxon>
        <taxon>Liliopsida</taxon>
        <taxon>Asparagales</taxon>
        <taxon>Iridaceae</taxon>
        <taxon>Iridoideae</taxon>
        <taxon>Irideae</taxon>
        <taxon>Iris</taxon>
    </lineage>
</organism>
<feature type="domain" description="NAC" evidence="6">
    <location>
        <begin position="9"/>
        <end position="165"/>
    </location>
</feature>
<reference evidence="7" key="2">
    <citation type="submission" date="2023-04" db="EMBL/GenBank/DDBJ databases">
        <authorList>
            <person name="Bruccoleri R.E."/>
            <person name="Oakeley E.J."/>
            <person name="Faust A.-M."/>
            <person name="Dessus-Babus S."/>
            <person name="Altorfer M."/>
            <person name="Burckhardt D."/>
            <person name="Oertli M."/>
            <person name="Naumann U."/>
            <person name="Petersen F."/>
            <person name="Wong J."/>
        </authorList>
    </citation>
    <scope>NUCLEOTIDE SEQUENCE</scope>
    <source>
        <strain evidence="7">GSM-AAB239-AS_SAM_17_03QT</strain>
        <tissue evidence="7">Leaf</tissue>
    </source>
</reference>
<accession>A0AAX6EHJ1</accession>
<feature type="region of interest" description="Disordered" evidence="5">
    <location>
        <begin position="176"/>
        <end position="238"/>
    </location>
</feature>
<evidence type="ECO:0000256" key="4">
    <source>
        <dbReference type="ARBA" id="ARBA00023242"/>
    </source>
</evidence>
<protein>
    <submittedName>
        <fullName evidence="7">NAC domain-containing protein 90</fullName>
    </submittedName>
</protein>
<dbReference type="EMBL" id="JANAVB010036615">
    <property type="protein sequence ID" value="KAJ6803408.1"/>
    <property type="molecule type" value="Genomic_DNA"/>
</dbReference>
<dbReference type="Proteomes" id="UP001140949">
    <property type="component" value="Unassembled WGS sequence"/>
</dbReference>
<keyword evidence="4" id="KW-0539">Nucleus</keyword>
<proteinExistence type="predicted"/>
<keyword evidence="9" id="KW-1185">Reference proteome</keyword>
<dbReference type="InterPro" id="IPR003441">
    <property type="entry name" value="NAC-dom"/>
</dbReference>
<evidence type="ECO:0000256" key="2">
    <source>
        <dbReference type="ARBA" id="ARBA00023125"/>
    </source>
</evidence>
<reference evidence="7" key="1">
    <citation type="journal article" date="2023" name="GigaByte">
        <title>Genome assembly of the bearded iris, Iris pallida Lam.</title>
        <authorList>
            <person name="Bruccoleri R.E."/>
            <person name="Oakeley E.J."/>
            <person name="Faust A.M.E."/>
            <person name="Altorfer M."/>
            <person name="Dessus-Babus S."/>
            <person name="Burckhardt D."/>
            <person name="Oertli M."/>
            <person name="Naumann U."/>
            <person name="Petersen F."/>
            <person name="Wong J."/>
        </authorList>
    </citation>
    <scope>NUCLEOTIDE SEQUENCE</scope>
    <source>
        <strain evidence="7">GSM-AAB239-AS_SAM_17_03QT</strain>
    </source>
</reference>
<dbReference type="PANTHER" id="PTHR31744:SF220">
    <property type="entry name" value="LOW QUALITY PROTEIN: NAC DOMAIN-CONTAINING PROTEIN 90-LIKE"/>
    <property type="match status" value="1"/>
</dbReference>